<evidence type="ECO:0000313" key="2">
    <source>
        <dbReference type="Proteomes" id="UP000294588"/>
    </source>
</evidence>
<reference evidence="1" key="1">
    <citation type="submission" date="2019-03" db="EMBL/GenBank/DDBJ databases">
        <title>Candidatus Syntrophosphaera thermopropionivorans: a novel player in syntrophic propionate oxidation during anaerobic digestion.</title>
        <authorList>
            <person name="Dyksma S."/>
        </authorList>
    </citation>
    <scope>NUCLEOTIDE SEQUENCE</scope>
    <source>
        <strain evidence="1">W5</strain>
    </source>
</reference>
<gene>
    <name evidence="1" type="ORF">E0946_06810</name>
</gene>
<sequence length="406" mass="45872">MRKIRTNIVNPVSPDYAFIGLDYVISWEDGIINNIHSYQPGVDLDCEERLDELCLPGLIDIHTHLSQYRIRGRYEPSLLSWLEKNVFPEEALSQNLDFAEKIATDFFQALFAAGTTTSVIYTAPYPQACETAFSIAQKFGARTLIGMTIMDQNAPSELLQSTDFVFQKSVELYHKYHNVSPLQDYIFSPRFAISCSFNLIEKIARFAQDNSAWIQTHLSENQIEIANVIQLFGTDTYTQVYENAGLLTPHTILAHCIHLSPTEMDILAKYDCKIAHCPDSNFFLKSGEFNYEALYSRNLKIGIGSDVAAGTTLNMLYHSKMANYRQSVYSISPERLFYHITLGNATLLGYQDKIGSLDSGKEADLCFLKLPPEPIPEDSLISAICFYGYEFPVIETVIAGRTVYSR</sequence>
<proteinExistence type="predicted"/>
<dbReference type="EMBL" id="SMOG01000033">
    <property type="protein sequence ID" value="TDF72478.1"/>
    <property type="molecule type" value="Genomic_DNA"/>
</dbReference>
<comment type="caution">
    <text evidence="1">The sequence shown here is derived from an EMBL/GenBank/DDBJ whole genome shotgun (WGS) entry which is preliminary data.</text>
</comment>
<dbReference type="Proteomes" id="UP000294588">
    <property type="component" value="Unassembled WGS sequence"/>
</dbReference>
<protein>
    <submittedName>
        <fullName evidence="1">Guanine deaminase</fullName>
    </submittedName>
</protein>
<accession>A0AC61QHQ3</accession>
<keyword evidence="2" id="KW-1185">Reference proteome</keyword>
<evidence type="ECO:0000313" key="1">
    <source>
        <dbReference type="EMBL" id="TDF72478.1"/>
    </source>
</evidence>
<name>A0AC61QHQ3_9BACT</name>
<organism evidence="1 2">
    <name type="scientific">Candidatus Syntrophosphaera thermopropionivorans</name>
    <dbReference type="NCBI Taxonomy" id="2593015"/>
    <lineage>
        <taxon>Bacteria</taxon>
        <taxon>Pseudomonadati</taxon>
        <taxon>Candidatus Cloacimonadota</taxon>
        <taxon>Candidatus Cloacimonadia</taxon>
        <taxon>Candidatus Cloacimonadales</taxon>
        <taxon>Candidatus Cloacimonadaceae</taxon>
        <taxon>Candidatus Syntrophosphaera</taxon>
    </lineage>
</organism>